<gene>
    <name evidence="1" type="ORF">WKW82_13565</name>
</gene>
<dbReference type="RefSeq" id="WP_340342806.1">
    <property type="nucleotide sequence ID" value="NZ_JBBKZT010000005.1"/>
</dbReference>
<name>A0ABU8WJH7_9BURK</name>
<reference evidence="1 2" key="1">
    <citation type="submission" date="2024-03" db="EMBL/GenBank/DDBJ databases">
        <title>Novel species of the genus Variovorax.</title>
        <authorList>
            <person name="Liu Q."/>
            <person name="Xin Y.-H."/>
        </authorList>
    </citation>
    <scope>NUCLEOTIDE SEQUENCE [LARGE SCALE GENOMIC DNA]</scope>
    <source>
        <strain evidence="1 2">KACC 18900</strain>
    </source>
</reference>
<dbReference type="EMBL" id="JBBKZT010000005">
    <property type="protein sequence ID" value="MEJ8847682.1"/>
    <property type="molecule type" value="Genomic_DNA"/>
</dbReference>
<accession>A0ABU8WJH7</accession>
<sequence>MQTVSFGGFLGPHADAVIRAELAADARRRFHEHRARERAEALAARVRDGLIAGTLPPAAVLALLDGPPPPAPAGLLRRLLAALRRIARACIATSTTKEAVHA</sequence>
<dbReference type="Proteomes" id="UP001385892">
    <property type="component" value="Unassembled WGS sequence"/>
</dbReference>
<keyword evidence="2" id="KW-1185">Reference proteome</keyword>
<proteinExistence type="predicted"/>
<protein>
    <submittedName>
        <fullName evidence="1">Uncharacterized protein</fullName>
    </submittedName>
</protein>
<organism evidence="1 2">
    <name type="scientific">Variovorax rhizosphaerae</name>
    <dbReference type="NCBI Taxonomy" id="1836200"/>
    <lineage>
        <taxon>Bacteria</taxon>
        <taxon>Pseudomonadati</taxon>
        <taxon>Pseudomonadota</taxon>
        <taxon>Betaproteobacteria</taxon>
        <taxon>Burkholderiales</taxon>
        <taxon>Comamonadaceae</taxon>
        <taxon>Variovorax</taxon>
    </lineage>
</organism>
<evidence type="ECO:0000313" key="2">
    <source>
        <dbReference type="Proteomes" id="UP001385892"/>
    </source>
</evidence>
<evidence type="ECO:0000313" key="1">
    <source>
        <dbReference type="EMBL" id="MEJ8847682.1"/>
    </source>
</evidence>
<comment type="caution">
    <text evidence="1">The sequence shown here is derived from an EMBL/GenBank/DDBJ whole genome shotgun (WGS) entry which is preliminary data.</text>
</comment>